<keyword evidence="11" id="KW-1185">Reference proteome</keyword>
<dbReference type="SMART" id="SM00408">
    <property type="entry name" value="IGc2"/>
    <property type="match status" value="3"/>
</dbReference>
<organism evidence="10 11">
    <name type="scientific">Scyliorhinus torazame</name>
    <name type="common">Cloudy catshark</name>
    <name type="synonym">Catulus torazame</name>
    <dbReference type="NCBI Taxonomy" id="75743"/>
    <lineage>
        <taxon>Eukaryota</taxon>
        <taxon>Metazoa</taxon>
        <taxon>Chordata</taxon>
        <taxon>Craniata</taxon>
        <taxon>Vertebrata</taxon>
        <taxon>Chondrichthyes</taxon>
        <taxon>Elasmobranchii</taxon>
        <taxon>Galeomorphii</taxon>
        <taxon>Galeoidea</taxon>
        <taxon>Carcharhiniformes</taxon>
        <taxon>Scyliorhinidae</taxon>
        <taxon>Scyliorhinus</taxon>
    </lineage>
</organism>
<dbReference type="FunFam" id="2.60.40.10:FF:000145">
    <property type="entry name" value="Myosin light chain kinase, smooth muscle"/>
    <property type="match status" value="1"/>
</dbReference>
<dbReference type="EMBL" id="BFAA01002090">
    <property type="protein sequence ID" value="GCB72395.1"/>
    <property type="molecule type" value="Genomic_DNA"/>
</dbReference>
<evidence type="ECO:0000256" key="5">
    <source>
        <dbReference type="ARBA" id="ARBA00022741"/>
    </source>
</evidence>
<feature type="domain" description="Ig-like" evidence="9">
    <location>
        <begin position="160"/>
        <end position="248"/>
    </location>
</feature>
<keyword evidence="4" id="KW-0677">Repeat</keyword>
<reference evidence="10 11" key="1">
    <citation type="journal article" date="2018" name="Nat. Ecol. Evol.">
        <title>Shark genomes provide insights into elasmobranch evolution and the origin of vertebrates.</title>
        <authorList>
            <person name="Hara Y"/>
            <person name="Yamaguchi K"/>
            <person name="Onimaru K"/>
            <person name="Kadota M"/>
            <person name="Koyanagi M"/>
            <person name="Keeley SD"/>
            <person name="Tatsumi K"/>
            <person name="Tanaka K"/>
            <person name="Motone F"/>
            <person name="Kageyama Y"/>
            <person name="Nozu R"/>
            <person name="Adachi N"/>
            <person name="Nishimura O"/>
            <person name="Nakagawa R"/>
            <person name="Tanegashima C"/>
            <person name="Kiyatake I"/>
            <person name="Matsumoto R"/>
            <person name="Murakumo K"/>
            <person name="Nishida K"/>
            <person name="Terakita A"/>
            <person name="Kuratani S"/>
            <person name="Sato K"/>
            <person name="Hyodo S Kuraku.S."/>
        </authorList>
    </citation>
    <scope>NUCLEOTIDE SEQUENCE [LARGE SCALE GENOMIC DNA]</scope>
</reference>
<dbReference type="InterPro" id="IPR003599">
    <property type="entry name" value="Ig_sub"/>
</dbReference>
<evidence type="ECO:0000313" key="11">
    <source>
        <dbReference type="Proteomes" id="UP000288216"/>
    </source>
</evidence>
<keyword evidence="3" id="KW-0963">Cytoplasm</keyword>
<dbReference type="Proteomes" id="UP000288216">
    <property type="component" value="Unassembled WGS sequence"/>
</dbReference>
<dbReference type="FunFam" id="2.60.40.10:FF:000425">
    <property type="entry name" value="Myosin light chain kinase"/>
    <property type="match status" value="1"/>
</dbReference>
<evidence type="ECO:0000256" key="1">
    <source>
        <dbReference type="ARBA" id="ARBA00004496"/>
    </source>
</evidence>
<evidence type="ECO:0000256" key="3">
    <source>
        <dbReference type="ARBA" id="ARBA00022490"/>
    </source>
</evidence>
<comment type="caution">
    <text evidence="10">The sequence shown here is derived from an EMBL/GenBank/DDBJ whole genome shotgun (WGS) entry which is preliminary data.</text>
</comment>
<evidence type="ECO:0000256" key="2">
    <source>
        <dbReference type="ARBA" id="ARBA00006692"/>
    </source>
</evidence>
<evidence type="ECO:0000259" key="9">
    <source>
        <dbReference type="PROSITE" id="PS50835"/>
    </source>
</evidence>
<evidence type="ECO:0000256" key="4">
    <source>
        <dbReference type="ARBA" id="ARBA00022737"/>
    </source>
</evidence>
<dbReference type="InterPro" id="IPR036179">
    <property type="entry name" value="Ig-like_dom_sf"/>
</dbReference>
<keyword evidence="7" id="KW-0393">Immunoglobulin domain</keyword>
<keyword evidence="6" id="KW-0067">ATP-binding</keyword>
<dbReference type="PROSITE" id="PS50835">
    <property type="entry name" value="IG_LIKE"/>
    <property type="match status" value="4"/>
</dbReference>
<dbReference type="AlphaFoldDB" id="A0A401PGZ2"/>
<dbReference type="GO" id="GO:0005737">
    <property type="term" value="C:cytoplasm"/>
    <property type="evidence" value="ECO:0007669"/>
    <property type="project" value="UniProtKB-SubCell"/>
</dbReference>
<dbReference type="Pfam" id="PF07679">
    <property type="entry name" value="I-set"/>
    <property type="match status" value="4"/>
</dbReference>
<feature type="domain" description="Ig-like" evidence="9">
    <location>
        <begin position="33"/>
        <end position="122"/>
    </location>
</feature>
<protein>
    <recommendedName>
        <fullName evidence="9">Ig-like domain-containing protein</fullName>
    </recommendedName>
</protein>
<feature type="compositionally biased region" description="Basic and acidic residues" evidence="8">
    <location>
        <begin position="326"/>
        <end position="360"/>
    </location>
</feature>
<dbReference type="PANTHER" id="PTHR47633:SF4">
    <property type="entry name" value="MYOPALLADIN ISOFORM X1"/>
    <property type="match status" value="1"/>
</dbReference>
<feature type="domain" description="Ig-like" evidence="9">
    <location>
        <begin position="466"/>
        <end position="515"/>
    </location>
</feature>
<evidence type="ECO:0000256" key="7">
    <source>
        <dbReference type="ARBA" id="ARBA00023319"/>
    </source>
</evidence>
<dbReference type="SUPFAM" id="SSF48726">
    <property type="entry name" value="Immunoglobulin"/>
    <property type="match status" value="4"/>
</dbReference>
<dbReference type="InterPro" id="IPR007110">
    <property type="entry name" value="Ig-like_dom"/>
</dbReference>
<feature type="region of interest" description="Disordered" evidence="8">
    <location>
        <begin position="326"/>
        <end position="370"/>
    </location>
</feature>
<name>A0A401PGZ2_SCYTO</name>
<dbReference type="GO" id="GO:0005524">
    <property type="term" value="F:ATP binding"/>
    <property type="evidence" value="ECO:0007669"/>
    <property type="project" value="UniProtKB-KW"/>
</dbReference>
<evidence type="ECO:0000256" key="6">
    <source>
        <dbReference type="ARBA" id="ARBA00022840"/>
    </source>
</evidence>
<keyword evidence="5" id="KW-0547">Nucleotide-binding</keyword>
<gene>
    <name evidence="10" type="ORF">scyTo_0006284</name>
</gene>
<feature type="compositionally biased region" description="Polar residues" evidence="8">
    <location>
        <begin position="134"/>
        <end position="150"/>
    </location>
</feature>
<dbReference type="SMART" id="SM00409">
    <property type="entry name" value="IG"/>
    <property type="match status" value="3"/>
</dbReference>
<sequence length="515" mass="57196">MGDVKIAQTATHISKTTLNLERPQADTYPPEAPAFTLPPRNIRIPVGGTARFDGKVRGRPEPHITWYKNGQPIPKNDRYITEQSTRGTFSLVIKEVQKEDAGKYTCETANVGGVRQVTVELTVQEDTDRKYGWPSNTNTTSRYSTPSIENRPSIWGESPPKFVTKPTRLIVKEGQNGKFSCKITGRPHPRVIWLKGDTELQQSDHFNMFEKSGIHCLEIRAVQAEDAGNYVCLLMNNSGKAMATVELILQRMGSTPEIASVQQGNNGAKTLEPLETKQTTANGVRVEKERACTVTIQAKESLKVVNHTVAASEKQKPEIEQRIEKSIEENKSHSEPKTEIKKTGAGKLQEESRKITEHKSATRGSPPDFLTYPQNQAVAEGEEVKFTCKIAGSPKPEVKWAKNGVSLKEKGGVEMYEKDGIQYLGLRNVNMADNGSYSCIATNRRGQFSRTWTLSVKGSQEEDVPPFFTSVLKECKVSEGQDFVLQCSLDGKPQPQITWLVNGKENISTGTDSKR</sequence>
<accession>A0A401PGZ2</accession>
<feature type="domain" description="Ig-like" evidence="9">
    <location>
        <begin position="367"/>
        <end position="455"/>
    </location>
</feature>
<feature type="region of interest" description="Disordered" evidence="8">
    <location>
        <begin position="129"/>
        <end position="159"/>
    </location>
</feature>
<dbReference type="STRING" id="75743.A0A401PGZ2"/>
<dbReference type="Gene3D" id="2.60.40.10">
    <property type="entry name" value="Immunoglobulins"/>
    <property type="match status" value="4"/>
</dbReference>
<comment type="subcellular location">
    <subcellularLocation>
        <location evidence="1">Cytoplasm</location>
    </subcellularLocation>
</comment>
<dbReference type="InterPro" id="IPR013098">
    <property type="entry name" value="Ig_I-set"/>
</dbReference>
<evidence type="ECO:0000313" key="10">
    <source>
        <dbReference type="EMBL" id="GCB72395.1"/>
    </source>
</evidence>
<proteinExistence type="inferred from homology"/>
<evidence type="ECO:0000256" key="8">
    <source>
        <dbReference type="SAM" id="MobiDB-lite"/>
    </source>
</evidence>
<comment type="similarity">
    <text evidence="2">Belongs to the protein kinase superfamily. CAMK Ser/Thr protein kinase family.</text>
</comment>
<dbReference type="OrthoDB" id="5969272at2759"/>
<dbReference type="InterPro" id="IPR003598">
    <property type="entry name" value="Ig_sub2"/>
</dbReference>
<dbReference type="FunFam" id="2.60.40.10:FF:000147">
    <property type="entry name" value="Myosin light chain kinase"/>
    <property type="match status" value="1"/>
</dbReference>
<dbReference type="InterPro" id="IPR013783">
    <property type="entry name" value="Ig-like_fold"/>
</dbReference>
<dbReference type="PANTHER" id="PTHR47633">
    <property type="entry name" value="IMMUNOGLOBULIN"/>
    <property type="match status" value="1"/>
</dbReference>
<dbReference type="OMA" id="LANPPEC"/>